<comment type="similarity">
    <text evidence="1">In the N-terminal section; belongs to the glycosyltransferase 20 family.</text>
</comment>
<evidence type="ECO:0000256" key="7">
    <source>
        <dbReference type="SAM" id="Phobius"/>
    </source>
</evidence>
<evidence type="ECO:0000256" key="2">
    <source>
        <dbReference type="ARBA" id="ARBA00006330"/>
    </source>
</evidence>
<dbReference type="Gene3D" id="3.40.50.2000">
    <property type="entry name" value="Glycogen Phosphorylase B"/>
    <property type="match status" value="1"/>
</dbReference>
<evidence type="ECO:0000256" key="6">
    <source>
        <dbReference type="SAM" id="MobiDB-lite"/>
    </source>
</evidence>
<organism evidence="8 9">
    <name type="scientific">Vitis vinifera</name>
    <name type="common">Grape</name>
    <dbReference type="NCBI Taxonomy" id="29760"/>
    <lineage>
        <taxon>Eukaryota</taxon>
        <taxon>Viridiplantae</taxon>
        <taxon>Streptophyta</taxon>
        <taxon>Embryophyta</taxon>
        <taxon>Tracheophyta</taxon>
        <taxon>Spermatophyta</taxon>
        <taxon>Magnoliopsida</taxon>
        <taxon>eudicotyledons</taxon>
        <taxon>Gunneridae</taxon>
        <taxon>Pentapetalae</taxon>
        <taxon>rosids</taxon>
        <taxon>Vitales</taxon>
        <taxon>Vitaceae</taxon>
        <taxon>Viteae</taxon>
        <taxon>Vitis</taxon>
    </lineage>
</organism>
<dbReference type="GO" id="GO:0003825">
    <property type="term" value="F:alpha,alpha-trehalose-phosphate synthase (UDP-forming) activity"/>
    <property type="evidence" value="ECO:0007669"/>
    <property type="project" value="UniProtKB-EC"/>
</dbReference>
<gene>
    <name evidence="8" type="primary">TPS1_2</name>
    <name evidence="8" type="ORF">CK203_033274</name>
</gene>
<evidence type="ECO:0000256" key="3">
    <source>
        <dbReference type="ARBA" id="ARBA00012538"/>
    </source>
</evidence>
<sequence>MMIHCHSEHPDFACNLHAPAIIIGFDGSVLSFNRPSCFPDSFLAFGCRQAGSKFLMLFSVVLEMVEHESSFLESWTGETRASSFCLFSCYLEFAVGLQFDLMPGNKYNGISSVPTSRVERLLRDRELRKSSRASHPNEANDTNRGTEVLEHEGDNLGSSHVEQHSETAAIRGVLSEECEKQETRPARQRLLVVANRLPVSAIRRGEESWSLEISAGGLVSALLGVKEFEARWIGWAGVNVPDEAGQRALTKALAEKMCIPVFLDEDIVHQYYNGYCNNILWPLFHYLGLPQEDRLATTRSFQSQFAAYKKANQMFADVVNKHYEEGDVVWCHDYHLMFLPKCLKKYNSEMKVGWFLHTPFPSSEIHRTLPSRSELLHSVLAADLVGFHTYDYARHFVSACTRILGLEGTPEGVEDQGRLTRVAAFPIGIDSHRFIRALDAPQVQDRINELKRTFTGRKVDASFFWMLLFLLPAFPIYLQWLLQKGVKTTIGTIVVKSLALDEDHAGATAWPDWMKEKSQNKDMMLRKEEAQNSTSASSR</sequence>
<dbReference type="SUPFAM" id="SSF53756">
    <property type="entry name" value="UDP-Glycosyltransferase/glycogen phosphorylase"/>
    <property type="match status" value="1"/>
</dbReference>
<evidence type="ECO:0000313" key="8">
    <source>
        <dbReference type="EMBL" id="RVW81986.1"/>
    </source>
</evidence>
<name>A0A438HBZ5_VITVI</name>
<dbReference type="OrthoDB" id="755951at2759"/>
<dbReference type="PANTHER" id="PTHR10788:SF130">
    <property type="entry name" value="ALPHA,ALPHA-TREHALOSE-PHOSPHATE SYNTHASE [UDP-FORMING] 1"/>
    <property type="match status" value="1"/>
</dbReference>
<proteinExistence type="inferred from homology"/>
<feature type="region of interest" description="Disordered" evidence="6">
    <location>
        <begin position="127"/>
        <end position="151"/>
    </location>
</feature>
<dbReference type="Pfam" id="PF00982">
    <property type="entry name" value="Glyco_transf_20"/>
    <property type="match status" value="1"/>
</dbReference>
<dbReference type="GO" id="GO:0005992">
    <property type="term" value="P:trehalose biosynthetic process"/>
    <property type="evidence" value="ECO:0007669"/>
    <property type="project" value="InterPro"/>
</dbReference>
<dbReference type="Proteomes" id="UP000288805">
    <property type="component" value="Unassembled WGS sequence"/>
</dbReference>
<evidence type="ECO:0000256" key="1">
    <source>
        <dbReference type="ARBA" id="ARBA00005409"/>
    </source>
</evidence>
<dbReference type="EMBL" id="QGNW01000246">
    <property type="protein sequence ID" value="RVW81986.1"/>
    <property type="molecule type" value="Genomic_DNA"/>
</dbReference>
<accession>A0A438HBZ5</accession>
<dbReference type="InterPro" id="IPR001830">
    <property type="entry name" value="Glyco_trans_20"/>
</dbReference>
<keyword evidence="7" id="KW-1133">Transmembrane helix</keyword>
<dbReference type="AlphaFoldDB" id="A0A438HBZ5"/>
<dbReference type="FunFam" id="3.40.50.2000:FF:000046">
    <property type="entry name" value="alpha,alpha-trehalose-phosphate synthase [UDP-forming] 1"/>
    <property type="match status" value="1"/>
</dbReference>
<dbReference type="EC" id="2.4.1.15" evidence="3"/>
<keyword evidence="5" id="KW-0808">Transferase</keyword>
<evidence type="ECO:0000256" key="5">
    <source>
        <dbReference type="ARBA" id="ARBA00022679"/>
    </source>
</evidence>
<keyword evidence="4" id="KW-0328">Glycosyltransferase</keyword>
<keyword evidence="7" id="KW-0472">Membrane</keyword>
<keyword evidence="7" id="KW-0812">Transmembrane</keyword>
<comment type="similarity">
    <text evidence="2">In the C-terminal section; belongs to the trehalose phosphatase family.</text>
</comment>
<protein>
    <recommendedName>
        <fullName evidence="3">alpha,alpha-trehalose-phosphate synthase (UDP-forming)</fullName>
        <ecNumber evidence="3">2.4.1.15</ecNumber>
    </recommendedName>
</protein>
<feature type="transmembrane region" description="Helical" evidence="7">
    <location>
        <begin position="463"/>
        <end position="482"/>
    </location>
</feature>
<feature type="compositionally biased region" description="Polar residues" evidence="6">
    <location>
        <begin position="133"/>
        <end position="145"/>
    </location>
</feature>
<dbReference type="PANTHER" id="PTHR10788">
    <property type="entry name" value="TREHALOSE-6-PHOSPHATE SYNTHASE"/>
    <property type="match status" value="1"/>
</dbReference>
<comment type="caution">
    <text evidence="8">The sequence shown here is derived from an EMBL/GenBank/DDBJ whole genome shotgun (WGS) entry which is preliminary data.</text>
</comment>
<evidence type="ECO:0000256" key="4">
    <source>
        <dbReference type="ARBA" id="ARBA00022676"/>
    </source>
</evidence>
<evidence type="ECO:0000313" key="9">
    <source>
        <dbReference type="Proteomes" id="UP000288805"/>
    </source>
</evidence>
<reference evidence="8 9" key="1">
    <citation type="journal article" date="2018" name="PLoS Genet.">
        <title>Population sequencing reveals clonal diversity and ancestral inbreeding in the grapevine cultivar Chardonnay.</title>
        <authorList>
            <person name="Roach M.J."/>
            <person name="Johnson D.L."/>
            <person name="Bohlmann J."/>
            <person name="van Vuuren H.J."/>
            <person name="Jones S.J."/>
            <person name="Pretorius I.S."/>
            <person name="Schmidt S.A."/>
            <person name="Borneman A.R."/>
        </authorList>
    </citation>
    <scope>NUCLEOTIDE SEQUENCE [LARGE SCALE GENOMIC DNA]</scope>
    <source>
        <strain evidence="9">cv. Chardonnay</strain>
        <tissue evidence="8">Leaf</tissue>
    </source>
</reference>